<evidence type="ECO:0000256" key="4">
    <source>
        <dbReference type="ARBA" id="ARBA00022737"/>
    </source>
</evidence>
<keyword evidence="3" id="KW-0808">Transferase</keyword>
<keyword evidence="7" id="KW-1133">Transmembrane helix</keyword>
<dbReference type="OrthoDB" id="408583at2759"/>
<comment type="caution">
    <text evidence="9">The sequence shown here is derived from an EMBL/GenBank/DDBJ whole genome shotgun (WGS) entry which is preliminary data.</text>
</comment>
<feature type="transmembrane region" description="Helical" evidence="7">
    <location>
        <begin position="317"/>
        <end position="340"/>
    </location>
</feature>
<dbReference type="Proteomes" id="UP000654075">
    <property type="component" value="Unassembled WGS sequence"/>
</dbReference>
<evidence type="ECO:0000256" key="6">
    <source>
        <dbReference type="SAM" id="MobiDB-lite"/>
    </source>
</evidence>
<keyword evidence="4" id="KW-0677">Repeat</keyword>
<dbReference type="InterPro" id="IPR013083">
    <property type="entry name" value="Znf_RING/FYVE/PHD"/>
</dbReference>
<dbReference type="GO" id="GO:0051087">
    <property type="term" value="F:protein-folding chaperone binding"/>
    <property type="evidence" value="ECO:0007669"/>
    <property type="project" value="TreeGrafter"/>
</dbReference>
<dbReference type="Pfam" id="PF04564">
    <property type="entry name" value="U-box"/>
    <property type="match status" value="1"/>
</dbReference>
<keyword evidence="11" id="KW-1185">Reference proteome</keyword>
<evidence type="ECO:0000313" key="11">
    <source>
        <dbReference type="Proteomes" id="UP000654075"/>
    </source>
</evidence>
<feature type="transmembrane region" description="Helical" evidence="7">
    <location>
        <begin position="206"/>
        <end position="225"/>
    </location>
</feature>
<gene>
    <name evidence="9" type="ORF">PGLA1383_LOCUS52860</name>
    <name evidence="10" type="ORF">PGLA2088_LOCUS4119</name>
</gene>
<dbReference type="GO" id="GO:0061630">
    <property type="term" value="F:ubiquitin protein ligase activity"/>
    <property type="evidence" value="ECO:0007669"/>
    <property type="project" value="UniProtKB-EC"/>
</dbReference>
<sequence>MAPKRRSGTPGPSIRPSGVRSDRAQDDGATRASSDEDVEEPESLQCPITYQLFRDPVMNAAGNTYEREALNSAWRASGECSDPLTGQSLADSNLIPNWDVRRRVQAFLEAHPNHTPEGWTDRTVPAAAQPVRMAEEEMSSHILNLTFVLFTLLLVDFLPVSIRQSLSVDAYLSVRPFACAALTSLTVHYLMYRFEWNVENGGFREFIHDFACILSILLMILNLLDGCFGDLLGLEACAEAVWLGVTIVMFNLDWDENEGGKAFLFRLWVSSGVCLTSLSIVTVLLPGLANLLVVGAIISFSTAVSLPADDVTAGPMYVAGTLALTAAAIWGTLGAITCFFPEFLTHMLSLGGLCLLALGIAACHQVVAVAA</sequence>
<dbReference type="GO" id="GO:0045862">
    <property type="term" value="P:positive regulation of proteolysis"/>
    <property type="evidence" value="ECO:0007669"/>
    <property type="project" value="TreeGrafter"/>
</dbReference>
<evidence type="ECO:0000313" key="10">
    <source>
        <dbReference type="EMBL" id="CAE8645681.1"/>
    </source>
</evidence>
<evidence type="ECO:0000256" key="2">
    <source>
        <dbReference type="ARBA" id="ARBA00012483"/>
    </source>
</evidence>
<dbReference type="GO" id="GO:0043161">
    <property type="term" value="P:proteasome-mediated ubiquitin-dependent protein catabolic process"/>
    <property type="evidence" value="ECO:0007669"/>
    <property type="project" value="TreeGrafter"/>
</dbReference>
<dbReference type="PROSITE" id="PS51698">
    <property type="entry name" value="U_BOX"/>
    <property type="match status" value="1"/>
</dbReference>
<feature type="compositionally biased region" description="Basic and acidic residues" evidence="6">
    <location>
        <begin position="20"/>
        <end position="29"/>
    </location>
</feature>
<dbReference type="PANTHER" id="PTHR46803:SF2">
    <property type="entry name" value="E3 UBIQUITIN-PROTEIN LIGASE CHIP"/>
    <property type="match status" value="1"/>
</dbReference>
<reference evidence="9" key="1">
    <citation type="submission" date="2021-02" db="EMBL/GenBank/DDBJ databases">
        <authorList>
            <person name="Dougan E. K."/>
            <person name="Rhodes N."/>
            <person name="Thang M."/>
            <person name="Chan C."/>
        </authorList>
    </citation>
    <scope>NUCLEOTIDE SEQUENCE</scope>
</reference>
<evidence type="ECO:0000256" key="7">
    <source>
        <dbReference type="SAM" id="Phobius"/>
    </source>
</evidence>
<protein>
    <recommendedName>
        <fullName evidence="2">RING-type E3 ubiquitin transferase</fullName>
        <ecNumber evidence="2">2.3.2.27</ecNumber>
    </recommendedName>
</protein>
<organism evidence="9 11">
    <name type="scientific">Polarella glacialis</name>
    <name type="common">Dinoflagellate</name>
    <dbReference type="NCBI Taxonomy" id="89957"/>
    <lineage>
        <taxon>Eukaryota</taxon>
        <taxon>Sar</taxon>
        <taxon>Alveolata</taxon>
        <taxon>Dinophyceae</taxon>
        <taxon>Suessiales</taxon>
        <taxon>Suessiaceae</taxon>
        <taxon>Polarella</taxon>
    </lineage>
</organism>
<dbReference type="EC" id="2.3.2.27" evidence="2"/>
<feature type="transmembrane region" description="Helical" evidence="7">
    <location>
        <begin position="347"/>
        <end position="367"/>
    </location>
</feature>
<evidence type="ECO:0000256" key="3">
    <source>
        <dbReference type="ARBA" id="ARBA00022679"/>
    </source>
</evidence>
<keyword evidence="7" id="KW-0472">Membrane</keyword>
<dbReference type="Gene3D" id="3.30.40.10">
    <property type="entry name" value="Zinc/RING finger domain, C3HC4 (zinc finger)"/>
    <property type="match status" value="1"/>
</dbReference>
<feature type="transmembrane region" description="Helical" evidence="7">
    <location>
        <begin position="174"/>
        <end position="194"/>
    </location>
</feature>
<proteinExistence type="predicted"/>
<dbReference type="EMBL" id="CAJNNV010031706">
    <property type="protein sequence ID" value="CAE8637515.1"/>
    <property type="molecule type" value="Genomic_DNA"/>
</dbReference>
<dbReference type="InterPro" id="IPR003613">
    <property type="entry name" value="Ubox_domain"/>
</dbReference>
<dbReference type="GO" id="GO:0000209">
    <property type="term" value="P:protein polyubiquitination"/>
    <property type="evidence" value="ECO:0007669"/>
    <property type="project" value="TreeGrafter"/>
</dbReference>
<keyword evidence="5" id="KW-0833">Ubl conjugation pathway</keyword>
<accession>A0A813HHS4</accession>
<dbReference type="CDD" id="cd16655">
    <property type="entry name" value="RING-Ubox_WDSUB1-like"/>
    <property type="match status" value="1"/>
</dbReference>
<dbReference type="GO" id="GO:0071218">
    <property type="term" value="P:cellular response to misfolded protein"/>
    <property type="evidence" value="ECO:0007669"/>
    <property type="project" value="TreeGrafter"/>
</dbReference>
<evidence type="ECO:0000259" key="8">
    <source>
        <dbReference type="PROSITE" id="PS51698"/>
    </source>
</evidence>
<dbReference type="SMART" id="SM00504">
    <property type="entry name" value="Ubox"/>
    <property type="match status" value="1"/>
</dbReference>
<dbReference type="Proteomes" id="UP000626109">
    <property type="component" value="Unassembled WGS sequence"/>
</dbReference>
<dbReference type="PANTHER" id="PTHR46803">
    <property type="entry name" value="E3 UBIQUITIN-PROTEIN LIGASE CHIP"/>
    <property type="match status" value="1"/>
</dbReference>
<dbReference type="SUPFAM" id="SSF57850">
    <property type="entry name" value="RING/U-box"/>
    <property type="match status" value="1"/>
</dbReference>
<evidence type="ECO:0000256" key="5">
    <source>
        <dbReference type="ARBA" id="ARBA00022786"/>
    </source>
</evidence>
<evidence type="ECO:0000256" key="1">
    <source>
        <dbReference type="ARBA" id="ARBA00000900"/>
    </source>
</evidence>
<dbReference type="GO" id="GO:0006515">
    <property type="term" value="P:protein quality control for misfolded or incompletely synthesized proteins"/>
    <property type="evidence" value="ECO:0007669"/>
    <property type="project" value="TreeGrafter"/>
</dbReference>
<comment type="catalytic activity">
    <reaction evidence="1">
        <text>S-ubiquitinyl-[E2 ubiquitin-conjugating enzyme]-L-cysteine + [acceptor protein]-L-lysine = [E2 ubiquitin-conjugating enzyme]-L-cysteine + N(6)-ubiquitinyl-[acceptor protein]-L-lysine.</text>
        <dbReference type="EC" id="2.3.2.27"/>
    </reaction>
</comment>
<evidence type="ECO:0000313" key="9">
    <source>
        <dbReference type="EMBL" id="CAE8637515.1"/>
    </source>
</evidence>
<feature type="transmembrane region" description="Helical" evidence="7">
    <location>
        <begin position="264"/>
        <end position="297"/>
    </location>
</feature>
<dbReference type="AlphaFoldDB" id="A0A813HHS4"/>
<feature type="domain" description="U-box" evidence="8">
    <location>
        <begin position="39"/>
        <end position="114"/>
    </location>
</feature>
<keyword evidence="7" id="KW-0812">Transmembrane</keyword>
<dbReference type="GO" id="GO:0005737">
    <property type="term" value="C:cytoplasm"/>
    <property type="evidence" value="ECO:0007669"/>
    <property type="project" value="TreeGrafter"/>
</dbReference>
<feature type="region of interest" description="Disordered" evidence="6">
    <location>
        <begin position="1"/>
        <end position="45"/>
    </location>
</feature>
<name>A0A813HHS4_POLGL</name>
<feature type="transmembrane region" description="Helical" evidence="7">
    <location>
        <begin position="142"/>
        <end position="162"/>
    </location>
</feature>
<dbReference type="EMBL" id="CAJNNW010003719">
    <property type="protein sequence ID" value="CAE8645681.1"/>
    <property type="molecule type" value="Genomic_DNA"/>
</dbReference>
<feature type="transmembrane region" description="Helical" evidence="7">
    <location>
        <begin position="231"/>
        <end position="252"/>
    </location>
</feature>